<dbReference type="AlphaFoldDB" id="A0A139X1Z9"/>
<dbReference type="STRING" id="128403.WA1_36365"/>
<dbReference type="Pfam" id="PF13671">
    <property type="entry name" value="AAA_33"/>
    <property type="match status" value="1"/>
</dbReference>
<organism evidence="2 3">
    <name type="scientific">Scytonema hofmannii PCC 7110</name>
    <dbReference type="NCBI Taxonomy" id="128403"/>
    <lineage>
        <taxon>Bacteria</taxon>
        <taxon>Bacillati</taxon>
        <taxon>Cyanobacteriota</taxon>
        <taxon>Cyanophyceae</taxon>
        <taxon>Nostocales</taxon>
        <taxon>Scytonemataceae</taxon>
        <taxon>Scytonema</taxon>
    </lineage>
</organism>
<dbReference type="RefSeq" id="WP_017746645.1">
    <property type="nucleotide sequence ID" value="NZ_KQ976354.1"/>
</dbReference>
<dbReference type="OrthoDB" id="484613at2"/>
<sequence length="690" mass="78853">MPLCHFLIGVPGSGKSTLAIELANHGHYIIVSTDEIRSQLYGDATIQGVWSEVETEAIAQISTALQSEKGVIYDATNCKRSFRMDFLQKVSMISRQNLTWVAWYLDTPINICMERNQKRDRVVPQEIIESMSKSLHNFPPIAAEGFAVVDKIDMTAFRPNTQTFQKQLQQRLQLQRRIINHKNRTQHANIVFHRYSKLLDFDRLIHLISLIIEYPGIGNLHATNPSVLESIFGHVPDFNSDIAEIAAIVAKRRGQIYACEDAIAADLQWLGEKGVITYNEQLTVESSVDEPITSTHPYSDTEPFERLIGIIQFILHNPFLPDTSGGSLSTLANALVQAGIIHGDGLATLRKDIEKILKPYKILPDFPMRNGYFSGTGILSKQELIKVFEMLQSQAKSLDDPILLDFYEDFRQRMIQTKLLNSSENVYPVRSIAHHSMINNQYLHGDALANKQLQSQLEEAIASGQLLELNRFTDGGRYAGDERSFFLVYPLQIVFHNLAWYLGYECVGGKEPGLLRFERLDRLFLGRTQNQVRSRQEQEKSLQRLQTLLKASAGLFLGYSVADQRQFLNQDKKKRSEVCVTVELWFNDAIYKFVIEGTKRFARIKMYCPESSTKQKLPPSIFCFKEKTGDKLFPNRFQVILPKWSLNDFDLWRWIVGFGGNVKVIKPPELVNRVREIGREIVEIYDSRLG</sequence>
<evidence type="ECO:0000313" key="3">
    <source>
        <dbReference type="Proteomes" id="UP000076925"/>
    </source>
</evidence>
<dbReference type="GO" id="GO:0016301">
    <property type="term" value="F:kinase activity"/>
    <property type="evidence" value="ECO:0007669"/>
    <property type="project" value="UniProtKB-KW"/>
</dbReference>
<feature type="domain" description="WCX" evidence="1">
    <location>
        <begin position="651"/>
        <end position="681"/>
    </location>
</feature>
<dbReference type="SUPFAM" id="SSF52540">
    <property type="entry name" value="P-loop containing nucleoside triphosphate hydrolases"/>
    <property type="match status" value="1"/>
</dbReference>
<comment type="caution">
    <text evidence="2">The sequence shown here is derived from an EMBL/GenBank/DDBJ whole genome shotgun (WGS) entry which is preliminary data.</text>
</comment>
<reference evidence="2 3" key="1">
    <citation type="journal article" date="2013" name="Genome Biol. Evol.">
        <title>Genomes of Stigonematalean cyanobacteria (subsection V) and the evolution of oxygenic photosynthesis from prokaryotes to plastids.</title>
        <authorList>
            <person name="Dagan T."/>
            <person name="Roettger M."/>
            <person name="Stucken K."/>
            <person name="Landan G."/>
            <person name="Koch R."/>
            <person name="Major P."/>
            <person name="Gould S.B."/>
            <person name="Goremykin V.V."/>
            <person name="Rippka R."/>
            <person name="Tandeau de Marsac N."/>
            <person name="Gugger M."/>
            <person name="Lockhart P.J."/>
            <person name="Allen J.F."/>
            <person name="Brune I."/>
            <person name="Maus I."/>
            <person name="Puhler A."/>
            <person name="Martin W.F."/>
        </authorList>
    </citation>
    <scope>NUCLEOTIDE SEQUENCE [LARGE SCALE GENOMIC DNA]</scope>
    <source>
        <strain evidence="2 3">PCC 7110</strain>
    </source>
</reference>
<keyword evidence="2" id="KW-0418">Kinase</keyword>
<dbReference type="InterPro" id="IPR057727">
    <property type="entry name" value="WCX_dom"/>
</dbReference>
<dbReference type="Pfam" id="PF25583">
    <property type="entry name" value="WCX"/>
    <property type="match status" value="1"/>
</dbReference>
<dbReference type="EMBL" id="ANNX02000040">
    <property type="protein sequence ID" value="KYC38652.1"/>
    <property type="molecule type" value="Genomic_DNA"/>
</dbReference>
<dbReference type="InterPro" id="IPR027417">
    <property type="entry name" value="P-loop_NTPase"/>
</dbReference>
<keyword evidence="2" id="KW-0808">Transferase</keyword>
<accession>A0A139X1Z9</accession>
<keyword evidence="3" id="KW-1185">Reference proteome</keyword>
<dbReference type="Proteomes" id="UP000076925">
    <property type="component" value="Unassembled WGS sequence"/>
</dbReference>
<dbReference type="Gene3D" id="3.40.50.300">
    <property type="entry name" value="P-loop containing nucleotide triphosphate hydrolases"/>
    <property type="match status" value="1"/>
</dbReference>
<protein>
    <submittedName>
        <fullName evidence="2">Kinase</fullName>
    </submittedName>
</protein>
<gene>
    <name evidence="2" type="ORF">WA1_36365</name>
</gene>
<name>A0A139X1Z9_9CYAN</name>
<evidence type="ECO:0000313" key="2">
    <source>
        <dbReference type="EMBL" id="KYC38652.1"/>
    </source>
</evidence>
<evidence type="ECO:0000259" key="1">
    <source>
        <dbReference type="Pfam" id="PF25583"/>
    </source>
</evidence>
<proteinExistence type="predicted"/>